<name>A0ABT9IV51_9BACL</name>
<gene>
    <name evidence="1" type="ORF">Q5Y73_03850</name>
</gene>
<keyword evidence="2" id="KW-1185">Reference proteome</keyword>
<dbReference type="EMBL" id="JAVAMP010000001">
    <property type="protein sequence ID" value="MDP5273226.1"/>
    <property type="molecule type" value="Genomic_DNA"/>
</dbReference>
<organism evidence="1 2">
    <name type="scientific">Chengkuizengella axinellae</name>
    <dbReference type="NCBI Taxonomy" id="3064388"/>
    <lineage>
        <taxon>Bacteria</taxon>
        <taxon>Bacillati</taxon>
        <taxon>Bacillota</taxon>
        <taxon>Bacilli</taxon>
        <taxon>Bacillales</taxon>
        <taxon>Paenibacillaceae</taxon>
        <taxon>Chengkuizengella</taxon>
    </lineage>
</organism>
<reference evidence="1 2" key="1">
    <citation type="submission" date="2023-08" db="EMBL/GenBank/DDBJ databases">
        <authorList>
            <person name="Park J.-S."/>
        </authorList>
    </citation>
    <scope>NUCLEOTIDE SEQUENCE [LARGE SCALE GENOMIC DNA]</scope>
    <source>
        <strain evidence="1 2">2205SS18-9</strain>
    </source>
</reference>
<comment type="caution">
    <text evidence="1">The sequence shown here is derived from an EMBL/GenBank/DDBJ whole genome shotgun (WGS) entry which is preliminary data.</text>
</comment>
<dbReference type="Proteomes" id="UP001231941">
    <property type="component" value="Unassembled WGS sequence"/>
</dbReference>
<dbReference type="Pfam" id="PF05133">
    <property type="entry name" value="SPP1_portal"/>
    <property type="match status" value="1"/>
</dbReference>
<protein>
    <submittedName>
        <fullName evidence="1">Phage portal protein</fullName>
    </submittedName>
</protein>
<evidence type="ECO:0000313" key="1">
    <source>
        <dbReference type="EMBL" id="MDP5273226.1"/>
    </source>
</evidence>
<proteinExistence type="predicted"/>
<dbReference type="InterPro" id="IPR021145">
    <property type="entry name" value="Portal_protein_SPP1_Gp6-like"/>
</dbReference>
<evidence type="ECO:0000313" key="2">
    <source>
        <dbReference type="Proteomes" id="UP001231941"/>
    </source>
</evidence>
<dbReference type="RefSeq" id="WP_305990510.1">
    <property type="nucleotide sequence ID" value="NZ_JAVAMP010000001.1"/>
</dbReference>
<sequence>MSKLFYTGGQYPQPDSIERLAKYKRGRKIFDGKQAEVYERASEILKDTPHAAHLKKLYIAVNLMDVLLTKPSDLMVGEPPTYESGFPDDTVQQRSLNSIVEENDLNQLIHENVIGAGIRGDAWIKTYHAKRQDLSEIPEGFTAPTVIAEPIIESVDASIVFPELSNGSRKKFKAINIASIEWVDDDKEEIPYLNVERHVPGYIIYERYELSSKGVDTTYGIEISTYSIEDQVSTGRDVDIVETGVPHMLVHHVPYKTVDDDWKGISGIEKLESVLVAINDRLVQIDYILWGIYSKWIANYNTKVFTWYSTYSCK</sequence>
<accession>A0ABT9IV51</accession>